<organism evidence="3 4">
    <name type="scientific">Peiella sedimenti</name>
    <dbReference type="NCBI Taxonomy" id="3061083"/>
    <lineage>
        <taxon>Bacteria</taxon>
        <taxon>Pseudomonadati</taxon>
        <taxon>Pseudomonadota</taxon>
        <taxon>Alphaproteobacteria</taxon>
        <taxon>Caulobacterales</taxon>
        <taxon>Caulobacteraceae</taxon>
        <taxon>Peiella</taxon>
    </lineage>
</organism>
<keyword evidence="1" id="KW-0812">Transmembrane</keyword>
<gene>
    <name evidence="3" type="ORF">Q0812_08105</name>
</gene>
<dbReference type="EMBL" id="JAUKTR010000003">
    <property type="protein sequence ID" value="MDO1559390.1"/>
    <property type="molecule type" value="Genomic_DNA"/>
</dbReference>
<name>A0ABT8SLF4_9CAUL</name>
<evidence type="ECO:0000313" key="3">
    <source>
        <dbReference type="EMBL" id="MDO1559390.1"/>
    </source>
</evidence>
<evidence type="ECO:0000256" key="1">
    <source>
        <dbReference type="SAM" id="Phobius"/>
    </source>
</evidence>
<comment type="caution">
    <text evidence="3">The sequence shown here is derived from an EMBL/GenBank/DDBJ whole genome shotgun (WGS) entry which is preliminary data.</text>
</comment>
<accession>A0ABT8SLF4</accession>
<sequence>MADPHAHDADYHRGEMEIAEQESTWDLFMAFSKWGSLLIAATVLFFTMWLFPRGDFMAALVATVVLVAGGIFFLRKKPAAH</sequence>
<dbReference type="Gene3D" id="1.20.5.160">
    <property type="entry name" value="Bacterial aa3 type cytochrome c oxidase subunit IV"/>
    <property type="match status" value="1"/>
</dbReference>
<dbReference type="Proteomes" id="UP001169063">
    <property type="component" value="Unassembled WGS sequence"/>
</dbReference>
<reference evidence="3" key="1">
    <citation type="submission" date="2023-07" db="EMBL/GenBank/DDBJ databases">
        <title>Brevundimonas soil sp. nov., isolated from the soil of chemical plant.</title>
        <authorList>
            <person name="Wu N."/>
        </authorList>
    </citation>
    <scope>NUCLEOTIDE SEQUENCE</scope>
    <source>
        <strain evidence="3">XZ-24</strain>
    </source>
</reference>
<dbReference type="SUPFAM" id="SSF81469">
    <property type="entry name" value="Bacterial aa3 type cytochrome c oxidase subunit IV"/>
    <property type="match status" value="1"/>
</dbReference>
<dbReference type="RefSeq" id="WP_302109823.1">
    <property type="nucleotide sequence ID" value="NZ_JAUKTR010000003.1"/>
</dbReference>
<evidence type="ECO:0000259" key="2">
    <source>
        <dbReference type="Pfam" id="PF07835"/>
    </source>
</evidence>
<evidence type="ECO:0000313" key="4">
    <source>
        <dbReference type="Proteomes" id="UP001169063"/>
    </source>
</evidence>
<keyword evidence="1" id="KW-0472">Membrane</keyword>
<keyword evidence="1" id="KW-1133">Transmembrane helix</keyword>
<feature type="transmembrane region" description="Helical" evidence="1">
    <location>
        <begin position="34"/>
        <end position="51"/>
    </location>
</feature>
<dbReference type="InterPro" id="IPR036596">
    <property type="entry name" value="Cyt-C_aa3_sf"/>
</dbReference>
<dbReference type="InterPro" id="IPR012422">
    <property type="entry name" value="Cyt_c_oxidase_su4_bac-aa3"/>
</dbReference>
<feature type="domain" description="Cytochrome c oxidase subunit IV bacterial aa3 type" evidence="2">
    <location>
        <begin position="11"/>
        <end position="50"/>
    </location>
</feature>
<feature type="transmembrane region" description="Helical" evidence="1">
    <location>
        <begin position="57"/>
        <end position="74"/>
    </location>
</feature>
<proteinExistence type="predicted"/>
<protein>
    <submittedName>
        <fullName evidence="3">Aa3-type cytochrome c oxidase subunit IV</fullName>
    </submittedName>
</protein>
<keyword evidence="4" id="KW-1185">Reference proteome</keyword>
<dbReference type="Pfam" id="PF07835">
    <property type="entry name" value="COX4_pro_2"/>
    <property type="match status" value="1"/>
</dbReference>